<dbReference type="RefSeq" id="WP_072695814.1">
    <property type="nucleotide sequence ID" value="NZ_FRDI01000002.1"/>
</dbReference>
<gene>
    <name evidence="8" type="ORF">SAMN02745728_00325</name>
</gene>
<keyword evidence="3 6" id="KW-0067">ATP-binding</keyword>
<evidence type="ECO:0000256" key="1">
    <source>
        <dbReference type="ARBA" id="ARBA00022723"/>
    </source>
</evidence>
<dbReference type="PANTHER" id="PTHR23264">
    <property type="entry name" value="NUCLEOTIDE-BINDING PROTEIN NBP35 YEAST -RELATED"/>
    <property type="match status" value="1"/>
</dbReference>
<organism evidence="8 9">
    <name type="scientific">Desulfovibrio litoralis DSM 11393</name>
    <dbReference type="NCBI Taxonomy" id="1121455"/>
    <lineage>
        <taxon>Bacteria</taxon>
        <taxon>Pseudomonadati</taxon>
        <taxon>Thermodesulfobacteriota</taxon>
        <taxon>Desulfovibrionia</taxon>
        <taxon>Desulfovibrionales</taxon>
        <taxon>Desulfovibrionaceae</taxon>
        <taxon>Desulfovibrio</taxon>
    </lineage>
</organism>
<evidence type="ECO:0000256" key="3">
    <source>
        <dbReference type="ARBA" id="ARBA00022840"/>
    </source>
</evidence>
<dbReference type="PANTHER" id="PTHR23264:SF19">
    <property type="entry name" value="CYTOSOLIC FE-S CLUSTER ASSEMBLY FACTOR NUBP2"/>
    <property type="match status" value="1"/>
</dbReference>
<feature type="binding site" evidence="6">
    <location>
        <begin position="58"/>
        <end position="65"/>
    </location>
    <ligand>
        <name>ATP</name>
        <dbReference type="ChEBI" id="CHEBI:30616"/>
    </ligand>
</feature>
<accession>A0A1M7RYD6</accession>
<dbReference type="GO" id="GO:0005524">
    <property type="term" value="F:ATP binding"/>
    <property type="evidence" value="ECO:0007669"/>
    <property type="project" value="UniProtKB-UniRule"/>
</dbReference>
<dbReference type="PROSITE" id="PS01215">
    <property type="entry name" value="MRP"/>
    <property type="match status" value="1"/>
</dbReference>
<dbReference type="GO" id="GO:0140663">
    <property type="term" value="F:ATP-dependent FeS chaperone activity"/>
    <property type="evidence" value="ECO:0007669"/>
    <property type="project" value="InterPro"/>
</dbReference>
<evidence type="ECO:0000256" key="6">
    <source>
        <dbReference type="HAMAP-Rule" id="MF_02040"/>
    </source>
</evidence>
<evidence type="ECO:0000256" key="4">
    <source>
        <dbReference type="ARBA" id="ARBA00023004"/>
    </source>
</evidence>
<comment type="function">
    <text evidence="6">Binds and transfers iron-sulfur (Fe-S) clusters to target apoproteins. Can hydrolyze ATP.</text>
</comment>
<dbReference type="GO" id="GO:0046872">
    <property type="term" value="F:metal ion binding"/>
    <property type="evidence" value="ECO:0007669"/>
    <property type="project" value="UniProtKB-KW"/>
</dbReference>
<keyword evidence="9" id="KW-1185">Reference proteome</keyword>
<keyword evidence="4 6" id="KW-0408">Iron</keyword>
<dbReference type="InterPro" id="IPR033756">
    <property type="entry name" value="YlxH/NBP35"/>
</dbReference>
<dbReference type="InterPro" id="IPR019591">
    <property type="entry name" value="Mrp/NBP35_ATP-bd"/>
</dbReference>
<dbReference type="Gene3D" id="3.40.50.300">
    <property type="entry name" value="P-loop containing nucleotide triphosphate hydrolases"/>
    <property type="match status" value="1"/>
</dbReference>
<keyword evidence="6" id="KW-0378">Hydrolase</keyword>
<dbReference type="GO" id="GO:0005829">
    <property type="term" value="C:cytosol"/>
    <property type="evidence" value="ECO:0007669"/>
    <property type="project" value="TreeGrafter"/>
</dbReference>
<keyword evidence="5 6" id="KW-0411">Iron-sulfur</keyword>
<dbReference type="GO" id="GO:0016887">
    <property type="term" value="F:ATP hydrolysis activity"/>
    <property type="evidence" value="ECO:0007669"/>
    <property type="project" value="UniProtKB-UniRule"/>
</dbReference>
<dbReference type="STRING" id="1121455.SAMN02745728_00325"/>
<dbReference type="InterPro" id="IPR000808">
    <property type="entry name" value="Mrp-like_CS"/>
</dbReference>
<dbReference type="HAMAP" id="MF_02040">
    <property type="entry name" value="Mrp_NBP35"/>
    <property type="match status" value="1"/>
</dbReference>
<protein>
    <recommendedName>
        <fullName evidence="6">Iron-sulfur cluster carrier protein</fullName>
    </recommendedName>
</protein>
<keyword evidence="2 6" id="KW-0547">Nucleotide-binding</keyword>
<dbReference type="SUPFAM" id="SSF52540">
    <property type="entry name" value="P-loop containing nucleoside triphosphate hydrolases"/>
    <property type="match status" value="1"/>
</dbReference>
<reference evidence="8 9" key="1">
    <citation type="submission" date="2016-12" db="EMBL/GenBank/DDBJ databases">
        <authorList>
            <person name="Song W.-J."/>
            <person name="Kurnit D.M."/>
        </authorList>
    </citation>
    <scope>NUCLEOTIDE SEQUENCE [LARGE SCALE GENOMIC DNA]</scope>
    <source>
        <strain evidence="8 9">DSM 11393</strain>
    </source>
</reference>
<dbReference type="EMBL" id="FRDI01000002">
    <property type="protein sequence ID" value="SHN51176.1"/>
    <property type="molecule type" value="Genomic_DNA"/>
</dbReference>
<dbReference type="CDD" id="cd02037">
    <property type="entry name" value="Mrp_NBP35"/>
    <property type="match status" value="1"/>
</dbReference>
<comment type="subunit">
    <text evidence="6">Homodimer.</text>
</comment>
<evidence type="ECO:0000313" key="8">
    <source>
        <dbReference type="EMBL" id="SHN51176.1"/>
    </source>
</evidence>
<evidence type="ECO:0000256" key="5">
    <source>
        <dbReference type="ARBA" id="ARBA00023014"/>
    </source>
</evidence>
<dbReference type="Pfam" id="PF10609">
    <property type="entry name" value="ParA"/>
    <property type="match status" value="1"/>
</dbReference>
<evidence type="ECO:0000256" key="7">
    <source>
        <dbReference type="SAM" id="MobiDB-lite"/>
    </source>
</evidence>
<proteinExistence type="inferred from homology"/>
<feature type="compositionally biased region" description="Polar residues" evidence="7">
    <location>
        <begin position="26"/>
        <end position="35"/>
    </location>
</feature>
<dbReference type="Proteomes" id="UP000186469">
    <property type="component" value="Unassembled WGS sequence"/>
</dbReference>
<dbReference type="GO" id="GO:0016226">
    <property type="term" value="P:iron-sulfur cluster assembly"/>
    <property type="evidence" value="ECO:0007669"/>
    <property type="project" value="InterPro"/>
</dbReference>
<keyword evidence="1 6" id="KW-0479">Metal-binding</keyword>
<dbReference type="AlphaFoldDB" id="A0A1M7RYD6"/>
<dbReference type="GO" id="GO:0051536">
    <property type="term" value="F:iron-sulfur cluster binding"/>
    <property type="evidence" value="ECO:0007669"/>
    <property type="project" value="UniProtKB-UniRule"/>
</dbReference>
<evidence type="ECO:0000313" key="9">
    <source>
        <dbReference type="Proteomes" id="UP000186469"/>
    </source>
</evidence>
<name>A0A1M7RYD6_9BACT</name>
<dbReference type="InterPro" id="IPR027417">
    <property type="entry name" value="P-loop_NTPase"/>
</dbReference>
<comment type="similarity">
    <text evidence="6">Belongs to the Mrp/NBP35 ATP-binding proteins family.</text>
</comment>
<sequence>MNEIKSKCGSCKETSGSSACGTCSSMKKSSNDDPISQQDAIINQTLSKIKYKLFVMSGKGGVGKSSVTVNIAAALAAKGYKVGILDVDIHGPSVPGLLGIRDKGMEGSEEGIEPVAYNENLSVVSMDSLLENKDSAILWRGPKKTAAVRQFISDIKWGELDFLVIDSPPGTGDEHMTILKTIPDILSVVVTTPQEVSLADVRKALNFLETAHGKVLGVVENMSGLACPHCGKEIELFKKGGGELLAKTQGLNFLGAIPLDPATVIAADLGVPVVLLKEDSVAKQSFLNLAQKITDACKAL</sequence>
<evidence type="ECO:0000256" key="2">
    <source>
        <dbReference type="ARBA" id="ARBA00022741"/>
    </source>
</evidence>
<dbReference type="FunFam" id="3.40.50.300:FF:001119">
    <property type="entry name" value="Iron-sulfur cluster carrier protein"/>
    <property type="match status" value="1"/>
</dbReference>
<feature type="region of interest" description="Disordered" evidence="7">
    <location>
        <begin position="1"/>
        <end position="35"/>
    </location>
</feature>
<feature type="compositionally biased region" description="Low complexity" evidence="7">
    <location>
        <begin position="14"/>
        <end position="25"/>
    </location>
</feature>